<organism evidence="1 2">
    <name type="scientific">Blautia intestinihominis</name>
    <dbReference type="NCBI Taxonomy" id="3133152"/>
    <lineage>
        <taxon>Bacteria</taxon>
        <taxon>Bacillati</taxon>
        <taxon>Bacillota</taxon>
        <taxon>Clostridia</taxon>
        <taxon>Lachnospirales</taxon>
        <taxon>Lachnospiraceae</taxon>
        <taxon>Blautia</taxon>
    </lineage>
</organism>
<dbReference type="InterPro" id="IPR029057">
    <property type="entry name" value="PRTase-like"/>
</dbReference>
<dbReference type="EMBL" id="JBBMEI010000016">
    <property type="protein sequence ID" value="MEQ2358060.1"/>
    <property type="molecule type" value="Genomic_DNA"/>
</dbReference>
<protein>
    <submittedName>
        <fullName evidence="1">Orotate phosphoribosyltransferase</fullName>
    </submittedName>
</protein>
<name>A0ABV1AIS8_9FIRM</name>
<sequence>MESRMTKISARGDKKIQLKVIPGHFATPQSHITHYLDLTTMRSRSSEALRVAEALAANYETSIPVDTIICMSGLEVVGAYLAETLTRAGVYSMNSHQTIYITAPEYNNSGQIIFRDNIQPMIKNKNILILDGSITTGETLSRAIESILYYGGTIRGIAAIFSAATNIAGLPVYSIFDHRDLPNYGSYPASTCPLCAQKQKLDALVNGFGYSKI</sequence>
<evidence type="ECO:0000313" key="2">
    <source>
        <dbReference type="Proteomes" id="UP001446032"/>
    </source>
</evidence>
<comment type="caution">
    <text evidence="1">The sequence shown here is derived from an EMBL/GenBank/DDBJ whole genome shotgun (WGS) entry which is preliminary data.</text>
</comment>
<accession>A0ABV1AIS8</accession>
<dbReference type="SUPFAM" id="SSF53271">
    <property type="entry name" value="PRTase-like"/>
    <property type="match status" value="1"/>
</dbReference>
<dbReference type="InterPro" id="IPR000836">
    <property type="entry name" value="PRTase_dom"/>
</dbReference>
<dbReference type="Gene3D" id="3.40.50.2020">
    <property type="match status" value="1"/>
</dbReference>
<dbReference type="GO" id="GO:0016757">
    <property type="term" value="F:glycosyltransferase activity"/>
    <property type="evidence" value="ECO:0007669"/>
    <property type="project" value="UniProtKB-KW"/>
</dbReference>
<keyword evidence="2" id="KW-1185">Reference proteome</keyword>
<keyword evidence="1" id="KW-0328">Glycosyltransferase</keyword>
<dbReference type="CDD" id="cd06223">
    <property type="entry name" value="PRTases_typeI"/>
    <property type="match status" value="1"/>
</dbReference>
<gene>
    <name evidence="1" type="ORF">WMO75_06865</name>
</gene>
<dbReference type="RefSeq" id="WP_022215695.1">
    <property type="nucleotide sequence ID" value="NZ_JBBMEI010000016.1"/>
</dbReference>
<evidence type="ECO:0000313" key="1">
    <source>
        <dbReference type="EMBL" id="MEQ2358060.1"/>
    </source>
</evidence>
<keyword evidence="1" id="KW-0808">Transferase</keyword>
<proteinExistence type="predicted"/>
<reference evidence="1 2" key="1">
    <citation type="submission" date="2024-03" db="EMBL/GenBank/DDBJ databases">
        <title>Human intestinal bacterial collection.</title>
        <authorList>
            <person name="Pauvert C."/>
            <person name="Hitch T.C.A."/>
            <person name="Clavel T."/>
        </authorList>
    </citation>
    <scope>NUCLEOTIDE SEQUENCE [LARGE SCALE GENOMIC DNA]</scope>
    <source>
        <strain evidence="1 2">CLA-AA-H95</strain>
    </source>
</reference>
<dbReference type="Proteomes" id="UP001446032">
    <property type="component" value="Unassembled WGS sequence"/>
</dbReference>